<dbReference type="EMBL" id="JXTC01000011">
    <property type="protein sequence ID" value="POO00852.1"/>
    <property type="molecule type" value="Genomic_DNA"/>
</dbReference>
<sequence length="67" mass="7663">MTLGSMAVGARVRCQRLCRPLPLIHHDRPTLRETRPQCVFPQVISEWDEPDMVLTLKPSGFGFRPAF</sequence>
<protein>
    <submittedName>
        <fullName evidence="1">Uncharacterized protein</fullName>
    </submittedName>
</protein>
<reference evidence="2" key="1">
    <citation type="submission" date="2016-06" db="EMBL/GenBank/DDBJ databases">
        <title>Parallel loss of symbiosis genes in relatives of nitrogen-fixing non-legume Parasponia.</title>
        <authorList>
            <person name="Van Velzen R."/>
            <person name="Holmer R."/>
            <person name="Bu F."/>
            <person name="Rutten L."/>
            <person name="Van Zeijl A."/>
            <person name="Liu W."/>
            <person name="Santuari L."/>
            <person name="Cao Q."/>
            <person name="Sharma T."/>
            <person name="Shen D."/>
            <person name="Roswanjaya Y."/>
            <person name="Wardhani T."/>
            <person name="Kalhor M.S."/>
            <person name="Jansen J."/>
            <person name="Van den Hoogen J."/>
            <person name="Gungor B."/>
            <person name="Hartog M."/>
            <person name="Hontelez J."/>
            <person name="Verver J."/>
            <person name="Yang W.-C."/>
            <person name="Schijlen E."/>
            <person name="Repin R."/>
            <person name="Schilthuizen M."/>
            <person name="Schranz E."/>
            <person name="Heidstra R."/>
            <person name="Miyata K."/>
            <person name="Fedorova E."/>
            <person name="Kohlen W."/>
            <person name="Bisseling T."/>
            <person name="Smit S."/>
            <person name="Geurts R."/>
        </authorList>
    </citation>
    <scope>NUCLEOTIDE SEQUENCE [LARGE SCALE GENOMIC DNA]</scope>
    <source>
        <strain evidence="2">cv. RG33-2</strain>
    </source>
</reference>
<evidence type="ECO:0000313" key="2">
    <source>
        <dbReference type="Proteomes" id="UP000237000"/>
    </source>
</evidence>
<dbReference type="Proteomes" id="UP000237000">
    <property type="component" value="Unassembled WGS sequence"/>
</dbReference>
<accession>A0A2P5FSV8</accession>
<gene>
    <name evidence="1" type="ORF">TorRG33x02_034830</name>
</gene>
<evidence type="ECO:0000313" key="1">
    <source>
        <dbReference type="EMBL" id="POO00852.1"/>
    </source>
</evidence>
<comment type="caution">
    <text evidence="1">The sequence shown here is derived from an EMBL/GenBank/DDBJ whole genome shotgun (WGS) entry which is preliminary data.</text>
</comment>
<keyword evidence="2" id="KW-1185">Reference proteome</keyword>
<dbReference type="AlphaFoldDB" id="A0A2P5FSV8"/>
<organism evidence="1 2">
    <name type="scientific">Trema orientale</name>
    <name type="common">Charcoal tree</name>
    <name type="synonym">Celtis orientalis</name>
    <dbReference type="NCBI Taxonomy" id="63057"/>
    <lineage>
        <taxon>Eukaryota</taxon>
        <taxon>Viridiplantae</taxon>
        <taxon>Streptophyta</taxon>
        <taxon>Embryophyta</taxon>
        <taxon>Tracheophyta</taxon>
        <taxon>Spermatophyta</taxon>
        <taxon>Magnoliopsida</taxon>
        <taxon>eudicotyledons</taxon>
        <taxon>Gunneridae</taxon>
        <taxon>Pentapetalae</taxon>
        <taxon>rosids</taxon>
        <taxon>fabids</taxon>
        <taxon>Rosales</taxon>
        <taxon>Cannabaceae</taxon>
        <taxon>Trema</taxon>
    </lineage>
</organism>
<name>A0A2P5FSV8_TREOI</name>
<proteinExistence type="predicted"/>
<dbReference type="OrthoDB" id="10310520at2759"/>
<dbReference type="InParanoid" id="A0A2P5FSV8"/>